<reference evidence="1" key="1">
    <citation type="submission" date="2021-02" db="EMBL/GenBank/DDBJ databases">
        <authorList>
            <consortium name="DOE Joint Genome Institute"/>
            <person name="Ahrendt S."/>
            <person name="Looney B.P."/>
            <person name="Miyauchi S."/>
            <person name="Morin E."/>
            <person name="Drula E."/>
            <person name="Courty P.E."/>
            <person name="Chicoki N."/>
            <person name="Fauchery L."/>
            <person name="Kohler A."/>
            <person name="Kuo A."/>
            <person name="Labutti K."/>
            <person name="Pangilinan J."/>
            <person name="Lipzen A."/>
            <person name="Riley R."/>
            <person name="Andreopoulos W."/>
            <person name="He G."/>
            <person name="Johnson J."/>
            <person name="Barry K.W."/>
            <person name="Grigoriev I.V."/>
            <person name="Nagy L."/>
            <person name="Hibbett D."/>
            <person name="Henrissat B."/>
            <person name="Matheny P.B."/>
            <person name="Labbe J."/>
            <person name="Martin F."/>
        </authorList>
    </citation>
    <scope>NUCLEOTIDE SEQUENCE</scope>
    <source>
        <strain evidence="1">FP105234-sp</strain>
    </source>
</reference>
<gene>
    <name evidence="1" type="ORF">FA95DRAFT_1559383</name>
</gene>
<dbReference type="Proteomes" id="UP000814033">
    <property type="component" value="Unassembled WGS sequence"/>
</dbReference>
<organism evidence="1 2">
    <name type="scientific">Auriscalpium vulgare</name>
    <dbReference type="NCBI Taxonomy" id="40419"/>
    <lineage>
        <taxon>Eukaryota</taxon>
        <taxon>Fungi</taxon>
        <taxon>Dikarya</taxon>
        <taxon>Basidiomycota</taxon>
        <taxon>Agaricomycotina</taxon>
        <taxon>Agaricomycetes</taxon>
        <taxon>Russulales</taxon>
        <taxon>Auriscalpiaceae</taxon>
        <taxon>Auriscalpium</taxon>
    </lineage>
</organism>
<dbReference type="EMBL" id="MU275910">
    <property type="protein sequence ID" value="KAI0047136.1"/>
    <property type="molecule type" value="Genomic_DNA"/>
</dbReference>
<keyword evidence="2" id="KW-1185">Reference proteome</keyword>
<name>A0ACB8RTN9_9AGAM</name>
<proteinExistence type="predicted"/>
<reference evidence="1" key="2">
    <citation type="journal article" date="2022" name="New Phytol.">
        <title>Evolutionary transition to the ectomycorrhizal habit in the genomes of a hyperdiverse lineage of mushroom-forming fungi.</title>
        <authorList>
            <person name="Looney B."/>
            <person name="Miyauchi S."/>
            <person name="Morin E."/>
            <person name="Drula E."/>
            <person name="Courty P.E."/>
            <person name="Kohler A."/>
            <person name="Kuo A."/>
            <person name="LaButti K."/>
            <person name="Pangilinan J."/>
            <person name="Lipzen A."/>
            <person name="Riley R."/>
            <person name="Andreopoulos W."/>
            <person name="He G."/>
            <person name="Johnson J."/>
            <person name="Nolan M."/>
            <person name="Tritt A."/>
            <person name="Barry K.W."/>
            <person name="Grigoriev I.V."/>
            <person name="Nagy L.G."/>
            <person name="Hibbett D."/>
            <person name="Henrissat B."/>
            <person name="Matheny P.B."/>
            <person name="Labbe J."/>
            <person name="Martin F.M."/>
        </authorList>
    </citation>
    <scope>NUCLEOTIDE SEQUENCE</scope>
    <source>
        <strain evidence="1">FP105234-sp</strain>
    </source>
</reference>
<evidence type="ECO:0000313" key="1">
    <source>
        <dbReference type="EMBL" id="KAI0047136.1"/>
    </source>
</evidence>
<comment type="caution">
    <text evidence="1">The sequence shown here is derived from an EMBL/GenBank/DDBJ whole genome shotgun (WGS) entry which is preliminary data.</text>
</comment>
<evidence type="ECO:0000313" key="2">
    <source>
        <dbReference type="Proteomes" id="UP000814033"/>
    </source>
</evidence>
<protein>
    <submittedName>
        <fullName evidence="1">Uncharacterized protein</fullName>
    </submittedName>
</protein>
<accession>A0ACB8RTN9</accession>
<sequence>MASTADAAAALKLEIARLTGAINQRKSAESQPRSKPISSSAPRPFKNTYVNPSYKPPSRSYVRPSGPPSTSQATMIKPTPTPSVRQPPGPSQPRDVTIGGVTFESSSRSLVRKDLPKPAATTKPVSSGPRPQVQPQFIRNHAGHPKARPYKPKGPSRRALNRNMTLNNTRRSYQSVWSRDSCMAPLPNPNPRSRRTAVKKFDKPCARFTTTGACNRGLTCLYQHDPAKIAVCWPFLQGTCPHSADTCALSHDATPNRTPLCVHFANHGRCTRVNCPFPHVNVGQRSGVCRDFAVLGYCERGLDCDKQHVRECPDFAEKGECPNKKCKLPHVIRANRRRPPVAAAPSKSLEKSPGAEPIIGSALTDPLQPAAPLVSAQDAQLGDEFISLTFVESESDEEENDDDEEDDESEDDDEEEGDSPSLDNEAL</sequence>